<dbReference type="PROSITE" id="PS50965">
    <property type="entry name" value="NERD"/>
    <property type="match status" value="1"/>
</dbReference>
<sequence>MNTFKLKRPLYLYQYEALLRRLPQRHAQYNAIKKDYHKYLAGFQGEESLDYILSIVNLHKEAFICRGLRLKNKANDYFFQIDLLVVTPYFIYIGEVKNHTGKLVFEPDYGQMTQLKGEAANTYPCPLQQSKRQARQLQVWLSDHSLQETPVYAHAMISNPHSQISSNTPIPELYHADLLPEMLDSLNLTNSKRIYTRAHLQKLEKLLKKENEEANHFLIEKYNLHSHEVIQTICCRFCSSRRLRRFRQKWYCTSCREKDEQTHMEGLQDLALLNVGFQSLSTYRIFLAHISAATAKGLISPYVIANEYKCKGRKYKLDINKF</sequence>
<evidence type="ECO:0000313" key="2">
    <source>
        <dbReference type="EMBL" id="WWD80114.1"/>
    </source>
</evidence>
<dbReference type="InterPro" id="IPR011528">
    <property type="entry name" value="NERD"/>
</dbReference>
<name>A0A5C7F4U6_9BACI</name>
<dbReference type="RefSeq" id="WP_147804598.1">
    <property type="nucleotide sequence ID" value="NZ_CP144914.1"/>
</dbReference>
<dbReference type="EMBL" id="CP144914">
    <property type="protein sequence ID" value="WWD80114.1"/>
    <property type="molecule type" value="Genomic_DNA"/>
</dbReference>
<organism evidence="2 3">
    <name type="scientific">Alkalicoccus halolimnae</name>
    <dbReference type="NCBI Taxonomy" id="1667239"/>
    <lineage>
        <taxon>Bacteria</taxon>
        <taxon>Bacillati</taxon>
        <taxon>Bacillota</taxon>
        <taxon>Bacilli</taxon>
        <taxon>Bacillales</taxon>
        <taxon>Bacillaceae</taxon>
        <taxon>Alkalicoccus</taxon>
    </lineage>
</organism>
<dbReference type="Pfam" id="PF08378">
    <property type="entry name" value="NERD"/>
    <property type="match status" value="1"/>
</dbReference>
<evidence type="ECO:0000259" key="1">
    <source>
        <dbReference type="PROSITE" id="PS50965"/>
    </source>
</evidence>
<dbReference type="AlphaFoldDB" id="A0A5C7F4U6"/>
<dbReference type="OrthoDB" id="569879at2"/>
<dbReference type="KEGG" id="ahal:FTX54_000660"/>
<keyword evidence="3" id="KW-1185">Reference proteome</keyword>
<accession>A0A5C7F4U6</accession>
<protein>
    <submittedName>
        <fullName evidence="2">Nuclease-related domain-containing protein</fullName>
    </submittedName>
</protein>
<gene>
    <name evidence="2" type="ORF">FTX54_000660</name>
</gene>
<evidence type="ECO:0000313" key="3">
    <source>
        <dbReference type="Proteomes" id="UP000321816"/>
    </source>
</evidence>
<dbReference type="Proteomes" id="UP000321816">
    <property type="component" value="Chromosome"/>
</dbReference>
<proteinExistence type="predicted"/>
<reference evidence="2 3" key="1">
    <citation type="submission" date="2024-01" db="EMBL/GenBank/DDBJ databases">
        <title>Complete Genome Sequence of Alkalicoccus halolimnae BZ-SZ-XJ29T, a Moderately Halophilic Bacterium Isolated from a Salt Lake.</title>
        <authorList>
            <person name="Zhao B."/>
        </authorList>
    </citation>
    <scope>NUCLEOTIDE SEQUENCE [LARGE SCALE GENOMIC DNA]</scope>
    <source>
        <strain evidence="2 3">BZ-SZ-XJ29</strain>
    </source>
</reference>
<feature type="domain" description="NERD" evidence="1">
    <location>
        <begin position="41"/>
        <end position="160"/>
    </location>
</feature>